<accession>A0A0N8KLX2</accession>
<gene>
    <name evidence="2" type="ORF">HLUCCA11_22290</name>
</gene>
<feature type="domain" description="Trypsin-co-occurring" evidence="1">
    <location>
        <begin position="8"/>
        <end position="113"/>
    </location>
</feature>
<comment type="caution">
    <text evidence="2">The sequence shown here is derived from an EMBL/GenBank/DDBJ whole genome shotgun (WGS) entry which is preliminary data.</text>
</comment>
<dbReference type="Pfam" id="PF19493">
    <property type="entry name" value="Trypco1"/>
    <property type="match status" value="1"/>
</dbReference>
<evidence type="ECO:0000313" key="3">
    <source>
        <dbReference type="Proteomes" id="UP000050465"/>
    </source>
</evidence>
<name>A0A0N8KLX2_9CYAN</name>
<proteinExistence type="predicted"/>
<dbReference type="EMBL" id="LJZR01000068">
    <property type="protein sequence ID" value="KPQ32130.1"/>
    <property type="molecule type" value="Genomic_DNA"/>
</dbReference>
<dbReference type="Proteomes" id="UP000050465">
    <property type="component" value="Unassembled WGS sequence"/>
</dbReference>
<reference evidence="2 3" key="1">
    <citation type="submission" date="2015-09" db="EMBL/GenBank/DDBJ databases">
        <title>Identification and resolution of microdiversity through metagenomic sequencing of parallel consortia.</title>
        <authorList>
            <person name="Nelson W.C."/>
            <person name="Romine M.F."/>
            <person name="Lindemann S.R."/>
        </authorList>
    </citation>
    <scope>NUCLEOTIDE SEQUENCE [LARGE SCALE GENOMIC DNA]</scope>
    <source>
        <strain evidence="2">Ana</strain>
    </source>
</reference>
<protein>
    <recommendedName>
        <fullName evidence="1">Trypsin-co-occurring domain-containing protein</fullName>
    </recommendedName>
</protein>
<dbReference type="STRING" id="1666911.HLUCCA11_22290"/>
<dbReference type="AlphaFoldDB" id="A0A0N8KLX2"/>
<sequence length="117" mass="12396">MEKELAQFKLDDGTAFLVEVDEPRTPTRGGSGVQRVAAPGTGQLVLEANQTLEDALEHVKPVISAVASRLRSGLTTPADEVEVTFGLKLSAAAGVVFSSVGGEVTFEVKLKWAKDKE</sequence>
<dbReference type="NCBIfam" id="NF041216">
    <property type="entry name" value="CU044_2847_fam"/>
    <property type="match status" value="1"/>
</dbReference>
<organism evidence="2 3">
    <name type="scientific">Phormidesmis priestleyi Ana</name>
    <dbReference type="NCBI Taxonomy" id="1666911"/>
    <lineage>
        <taxon>Bacteria</taxon>
        <taxon>Bacillati</taxon>
        <taxon>Cyanobacteriota</taxon>
        <taxon>Cyanophyceae</taxon>
        <taxon>Leptolyngbyales</taxon>
        <taxon>Leptolyngbyaceae</taxon>
        <taxon>Phormidesmis</taxon>
    </lineage>
</organism>
<evidence type="ECO:0000313" key="2">
    <source>
        <dbReference type="EMBL" id="KPQ32130.1"/>
    </source>
</evidence>
<evidence type="ECO:0000259" key="1">
    <source>
        <dbReference type="Pfam" id="PF19493"/>
    </source>
</evidence>
<dbReference type="InterPro" id="IPR045794">
    <property type="entry name" value="Trypco1"/>
</dbReference>